<keyword evidence="2 3" id="KW-0408">Iron</keyword>
<dbReference type="InterPro" id="IPR050231">
    <property type="entry name" value="Iron_ascorbate_oxido_reductase"/>
</dbReference>
<evidence type="ECO:0000256" key="4">
    <source>
        <dbReference type="SAM" id="MobiDB-lite"/>
    </source>
</evidence>
<dbReference type="AlphaFoldDB" id="A0AAV1DJ30"/>
<comment type="similarity">
    <text evidence="3">Belongs to the iron/ascorbate-dependent oxidoreductase family.</text>
</comment>
<accession>A0AAV1DJ30</accession>
<dbReference type="GO" id="GO:0002238">
    <property type="term" value="P:response to molecule of fungal origin"/>
    <property type="evidence" value="ECO:0007669"/>
    <property type="project" value="UniProtKB-ARBA"/>
</dbReference>
<dbReference type="Gene3D" id="2.60.120.330">
    <property type="entry name" value="B-lactam Antibiotic, Isopenicillin N Synthase, Chain"/>
    <property type="match status" value="1"/>
</dbReference>
<dbReference type="InterPro" id="IPR044861">
    <property type="entry name" value="IPNS-like_FE2OG_OXY"/>
</dbReference>
<evidence type="ECO:0000313" key="7">
    <source>
        <dbReference type="Proteomes" id="UP001161247"/>
    </source>
</evidence>
<dbReference type="GO" id="GO:0046872">
    <property type="term" value="F:metal ion binding"/>
    <property type="evidence" value="ECO:0007669"/>
    <property type="project" value="UniProtKB-KW"/>
</dbReference>
<feature type="domain" description="Fe2OG dioxygenase" evidence="5">
    <location>
        <begin position="236"/>
        <end position="334"/>
    </location>
</feature>
<dbReference type="PRINTS" id="PR00682">
    <property type="entry name" value="IPNSYNTHASE"/>
</dbReference>
<proteinExistence type="inferred from homology"/>
<dbReference type="PANTHER" id="PTHR47990">
    <property type="entry name" value="2-OXOGLUTARATE (2OG) AND FE(II)-DEPENDENT OXYGENASE SUPERFAMILY PROTEIN-RELATED"/>
    <property type="match status" value="1"/>
</dbReference>
<reference evidence="6" key="1">
    <citation type="submission" date="2023-03" db="EMBL/GenBank/DDBJ databases">
        <authorList>
            <person name="Julca I."/>
        </authorList>
    </citation>
    <scope>NUCLEOTIDE SEQUENCE</scope>
</reference>
<keyword evidence="7" id="KW-1185">Reference proteome</keyword>
<sequence length="376" mass="43326">MTQTDSEVESYPPLFRPKKTLQTTDDIKLDHATFDNSDESNQPTNSKVLEFDSEFDPLPVIDFKSLNNTKLDEACREWGMFRLINHGIPMTLLNQLHTQARQVLSLPFEYKQASFTPPMSYFWGTPGLTPSGVAITRPQNLNWIEGFHVLLSPLPQLLYEDPLLDSFRSILDEYGRHQRRVATTMLEAMAINLQLDPMRTKSYLSPGTGHLRVHRYPRCFDQYSDDVPPQNNDDHHHHQAQPQQHFQARWGIDVHTDSSILSILHQDDVGGLQVYNTSDHQWFNVKPQFDSLIVNLGDMMQAMSDDNYIAAKHRVKVNKHKERISVGCFVLAHEDAVIESSKYKPFTYADFRAEVQQDLKTVGYKIGLPKFRLNNE</sequence>
<evidence type="ECO:0000256" key="1">
    <source>
        <dbReference type="ARBA" id="ARBA00022723"/>
    </source>
</evidence>
<dbReference type="Pfam" id="PF14226">
    <property type="entry name" value="DIOX_N"/>
    <property type="match status" value="1"/>
</dbReference>
<dbReference type="InterPro" id="IPR005123">
    <property type="entry name" value="Oxoglu/Fe-dep_dioxygenase_dom"/>
</dbReference>
<dbReference type="InterPro" id="IPR026992">
    <property type="entry name" value="DIOX_N"/>
</dbReference>
<organism evidence="6 7">
    <name type="scientific">Oldenlandia corymbosa var. corymbosa</name>
    <dbReference type="NCBI Taxonomy" id="529605"/>
    <lineage>
        <taxon>Eukaryota</taxon>
        <taxon>Viridiplantae</taxon>
        <taxon>Streptophyta</taxon>
        <taxon>Embryophyta</taxon>
        <taxon>Tracheophyta</taxon>
        <taxon>Spermatophyta</taxon>
        <taxon>Magnoliopsida</taxon>
        <taxon>eudicotyledons</taxon>
        <taxon>Gunneridae</taxon>
        <taxon>Pentapetalae</taxon>
        <taxon>asterids</taxon>
        <taxon>lamiids</taxon>
        <taxon>Gentianales</taxon>
        <taxon>Rubiaceae</taxon>
        <taxon>Rubioideae</taxon>
        <taxon>Spermacoceae</taxon>
        <taxon>Hedyotis-Oldenlandia complex</taxon>
        <taxon>Oldenlandia</taxon>
    </lineage>
</organism>
<dbReference type="InterPro" id="IPR027443">
    <property type="entry name" value="IPNS-like_sf"/>
</dbReference>
<dbReference type="EMBL" id="OX459122">
    <property type="protein sequence ID" value="CAI9106989.1"/>
    <property type="molecule type" value="Genomic_DNA"/>
</dbReference>
<dbReference type="GO" id="GO:0016706">
    <property type="term" value="F:2-oxoglutarate-dependent dioxygenase activity"/>
    <property type="evidence" value="ECO:0007669"/>
    <property type="project" value="UniProtKB-ARBA"/>
</dbReference>
<dbReference type="GO" id="GO:0009805">
    <property type="term" value="P:coumarin biosynthetic process"/>
    <property type="evidence" value="ECO:0007669"/>
    <property type="project" value="UniProtKB-ARBA"/>
</dbReference>
<name>A0AAV1DJ30_OLDCO</name>
<feature type="region of interest" description="Disordered" evidence="4">
    <location>
        <begin position="224"/>
        <end position="244"/>
    </location>
</feature>
<evidence type="ECO:0000259" key="5">
    <source>
        <dbReference type="PROSITE" id="PS51471"/>
    </source>
</evidence>
<evidence type="ECO:0000256" key="3">
    <source>
        <dbReference type="RuleBase" id="RU003682"/>
    </source>
</evidence>
<protein>
    <submittedName>
        <fullName evidence="6">OLC1v1006251C2</fullName>
    </submittedName>
</protein>
<dbReference type="PROSITE" id="PS51471">
    <property type="entry name" value="FE2OG_OXY"/>
    <property type="match status" value="1"/>
</dbReference>
<dbReference type="Proteomes" id="UP001161247">
    <property type="component" value="Chromosome 5"/>
</dbReference>
<gene>
    <name evidence="6" type="ORF">OLC1_LOCUS15402</name>
</gene>
<dbReference type="SUPFAM" id="SSF51197">
    <property type="entry name" value="Clavaminate synthase-like"/>
    <property type="match status" value="1"/>
</dbReference>
<evidence type="ECO:0000313" key="6">
    <source>
        <dbReference type="EMBL" id="CAI9106989.1"/>
    </source>
</evidence>
<keyword evidence="1 3" id="KW-0479">Metal-binding</keyword>
<dbReference type="Pfam" id="PF03171">
    <property type="entry name" value="2OG-FeII_Oxy"/>
    <property type="match status" value="1"/>
</dbReference>
<keyword evidence="3" id="KW-0560">Oxidoreductase</keyword>
<evidence type="ECO:0000256" key="2">
    <source>
        <dbReference type="ARBA" id="ARBA00023004"/>
    </source>
</evidence>